<evidence type="ECO:0000259" key="1">
    <source>
        <dbReference type="Pfam" id="PF15711"/>
    </source>
</evidence>
<name>F4QD35_CACFS</name>
<accession>F4QD35</accession>
<evidence type="ECO:0000313" key="2">
    <source>
        <dbReference type="EMBL" id="EGG13716.1"/>
    </source>
</evidence>
<organism evidence="2 3">
    <name type="scientific">Cavenderia fasciculata</name>
    <name type="common">Slime mold</name>
    <name type="synonym">Dictyostelium fasciculatum</name>
    <dbReference type="NCBI Taxonomy" id="261658"/>
    <lineage>
        <taxon>Eukaryota</taxon>
        <taxon>Amoebozoa</taxon>
        <taxon>Evosea</taxon>
        <taxon>Eumycetozoa</taxon>
        <taxon>Dictyostelia</taxon>
        <taxon>Acytosteliales</taxon>
        <taxon>Cavenderiaceae</taxon>
        <taxon>Cavenderia</taxon>
    </lineage>
</organism>
<dbReference type="Pfam" id="PF15711">
    <property type="entry name" value="ILEI"/>
    <property type="match status" value="1"/>
</dbReference>
<dbReference type="AlphaFoldDB" id="F4QD35"/>
<sequence>MTSATLVSINDTISEFLWDNHNCIDMNGFKIKSGINLWVCQFGNSDYDFAGFPFQFTNYPKTPQQMDEFVKKVNTLDPGMQVAIILYDGFLSGMQDTLLPAFQSLGSQSFQEAQLCQNYCMIGRKGGSAIESYGDDPFGLRKIRVNAKFEWPDCWISN</sequence>
<dbReference type="RefSeq" id="XP_004350420.1">
    <property type="nucleotide sequence ID" value="XM_004350370.1"/>
</dbReference>
<dbReference type="InterPro" id="IPR039477">
    <property type="entry name" value="ILEI/PANDER_dom"/>
</dbReference>
<dbReference type="Proteomes" id="UP000007797">
    <property type="component" value="Unassembled WGS sequence"/>
</dbReference>
<protein>
    <recommendedName>
        <fullName evidence="1">ILEI/PANDER domain-containing protein</fullName>
    </recommendedName>
</protein>
<keyword evidence="3" id="KW-1185">Reference proteome</keyword>
<dbReference type="KEGG" id="dfa:DFA_11477"/>
<feature type="domain" description="ILEI/PANDER" evidence="1">
    <location>
        <begin position="33"/>
        <end position="127"/>
    </location>
</feature>
<reference evidence="3" key="1">
    <citation type="journal article" date="2011" name="Genome Res.">
        <title>Phylogeny-wide analysis of social amoeba genomes highlights ancient origins for complex intercellular communication.</title>
        <authorList>
            <person name="Heidel A.J."/>
            <person name="Lawal H.M."/>
            <person name="Felder M."/>
            <person name="Schilde C."/>
            <person name="Helps N.R."/>
            <person name="Tunggal B."/>
            <person name="Rivero F."/>
            <person name="John U."/>
            <person name="Schleicher M."/>
            <person name="Eichinger L."/>
            <person name="Platzer M."/>
            <person name="Noegel A.A."/>
            <person name="Schaap P."/>
            <person name="Gloeckner G."/>
        </authorList>
    </citation>
    <scope>NUCLEOTIDE SEQUENCE [LARGE SCALE GENOMIC DNA]</scope>
    <source>
        <strain evidence="3">SH3</strain>
    </source>
</reference>
<dbReference type="GeneID" id="14865276"/>
<evidence type="ECO:0000313" key="3">
    <source>
        <dbReference type="Proteomes" id="UP000007797"/>
    </source>
</evidence>
<proteinExistence type="predicted"/>
<dbReference type="EMBL" id="GL883029">
    <property type="protein sequence ID" value="EGG13716.1"/>
    <property type="molecule type" value="Genomic_DNA"/>
</dbReference>
<dbReference type="OrthoDB" id="5971574at2759"/>
<gene>
    <name evidence="2" type="ORF">DFA_11477</name>
</gene>